<evidence type="ECO:0000256" key="1">
    <source>
        <dbReference type="ARBA" id="ARBA00022737"/>
    </source>
</evidence>
<name>F4FY42_METCR</name>
<keyword evidence="5" id="KW-1185">Reference proteome</keyword>
<keyword evidence="1" id="KW-0677">Repeat</keyword>
<dbReference type="HOGENOM" id="CLU_999709_0_0_2"/>
<sequence length="280" mass="31248">MLVKTLMITNPPVVSVNDGLKEAFKKVNDRGLGRVIVADEVVKGLLSTRDLLSVLISFCPTSCTQADIYKMGVSQVSNYMTVNPMVIEENQDALEAITIMVTRNFGSLPVVNMLKRPVGIVTERDFLLMFQDLDQMFSISNFITPKVNTVFKETLLEQAVRQMLRRGFRRLPVIDEEGRVVGIVTAADAVKAAAKMVEKLEPELFFSRRVKDVMKTPVITIDEERSANEAAALLITKGIGALMVLDKEGRAKGIITERDLLIALHYQLHLPYVRGRNARV</sequence>
<dbReference type="SMART" id="SM00116">
    <property type="entry name" value="CBS"/>
    <property type="match status" value="4"/>
</dbReference>
<dbReference type="RefSeq" id="WP_013737913.1">
    <property type="nucleotide sequence ID" value="NC_015435.1"/>
</dbReference>
<dbReference type="CDD" id="cd17777">
    <property type="entry name" value="CBS_arch_repeat1"/>
    <property type="match status" value="1"/>
</dbReference>
<dbReference type="PATRIC" id="fig|1006006.8.peg.1306"/>
<dbReference type="KEGG" id="mcn:Mcup_1312"/>
<dbReference type="Gene3D" id="3.10.580.10">
    <property type="entry name" value="CBS-domain"/>
    <property type="match status" value="2"/>
</dbReference>
<dbReference type="PANTHER" id="PTHR48108">
    <property type="entry name" value="CBS DOMAIN-CONTAINING PROTEIN CBSX2, CHLOROPLASTIC"/>
    <property type="match status" value="1"/>
</dbReference>
<feature type="domain" description="CBS" evidence="3">
    <location>
        <begin position="80"/>
        <end position="136"/>
    </location>
</feature>
<dbReference type="Proteomes" id="UP000007812">
    <property type="component" value="Chromosome"/>
</dbReference>
<dbReference type="OrthoDB" id="43333at2157"/>
<feature type="domain" description="CBS" evidence="3">
    <location>
        <begin position="7"/>
        <end position="61"/>
    </location>
</feature>
<protein>
    <submittedName>
        <fullName evidence="4">Signal transduction protein</fullName>
    </submittedName>
</protein>
<feature type="domain" description="CBS" evidence="3">
    <location>
        <begin position="143"/>
        <end position="200"/>
    </location>
</feature>
<dbReference type="eggNOG" id="arCOG00600">
    <property type="taxonomic scope" value="Archaea"/>
</dbReference>
<dbReference type="EMBL" id="CP002656">
    <property type="protein sequence ID" value="AEB95415.1"/>
    <property type="molecule type" value="Genomic_DNA"/>
</dbReference>
<dbReference type="InterPro" id="IPR000644">
    <property type="entry name" value="CBS_dom"/>
</dbReference>
<dbReference type="STRING" id="1006006.Mcup_1312"/>
<dbReference type="GeneID" id="10493501"/>
<dbReference type="InterPro" id="IPR046342">
    <property type="entry name" value="CBS_dom_sf"/>
</dbReference>
<keyword evidence="2" id="KW-0129">CBS domain</keyword>
<dbReference type="PROSITE" id="PS51371">
    <property type="entry name" value="CBS"/>
    <property type="match status" value="4"/>
</dbReference>
<gene>
    <name evidence="4" type="ordered locus">Mcup_1312</name>
</gene>
<organism evidence="4 5">
    <name type="scientific">Metallosphaera cuprina (strain Ar-4)</name>
    <dbReference type="NCBI Taxonomy" id="1006006"/>
    <lineage>
        <taxon>Archaea</taxon>
        <taxon>Thermoproteota</taxon>
        <taxon>Thermoprotei</taxon>
        <taxon>Sulfolobales</taxon>
        <taxon>Sulfolobaceae</taxon>
        <taxon>Metallosphaera</taxon>
    </lineage>
</organism>
<evidence type="ECO:0000259" key="3">
    <source>
        <dbReference type="PROSITE" id="PS51371"/>
    </source>
</evidence>
<dbReference type="AlphaFoldDB" id="F4FY42"/>
<evidence type="ECO:0000313" key="4">
    <source>
        <dbReference type="EMBL" id="AEB95415.1"/>
    </source>
</evidence>
<evidence type="ECO:0000313" key="5">
    <source>
        <dbReference type="Proteomes" id="UP000007812"/>
    </source>
</evidence>
<reference evidence="4 5" key="1">
    <citation type="journal article" date="2011" name="J. Bacteriol.">
        <title>Complete genome sequence of Metallosphaera cuprina, a metal sulfide-oxidizing archaeon from a hot spring.</title>
        <authorList>
            <person name="Liu L.J."/>
            <person name="You X.Y."/>
            <person name="Zheng H."/>
            <person name="Wang S."/>
            <person name="Jiang C.Y."/>
            <person name="Liu S.J."/>
        </authorList>
    </citation>
    <scope>NUCLEOTIDE SEQUENCE [LARGE SCALE GENOMIC DNA]</scope>
    <source>
        <strain evidence="4 5">Ar-4</strain>
    </source>
</reference>
<proteinExistence type="predicted"/>
<dbReference type="InterPro" id="IPR051462">
    <property type="entry name" value="CBS_domain-containing"/>
</dbReference>
<dbReference type="Pfam" id="PF00571">
    <property type="entry name" value="CBS"/>
    <property type="match status" value="4"/>
</dbReference>
<dbReference type="SUPFAM" id="SSF54631">
    <property type="entry name" value="CBS-domain pair"/>
    <property type="match status" value="3"/>
</dbReference>
<accession>F4FY42</accession>
<feature type="domain" description="CBS" evidence="3">
    <location>
        <begin position="214"/>
        <end position="270"/>
    </location>
</feature>
<evidence type="ECO:0000256" key="2">
    <source>
        <dbReference type="PROSITE-ProRule" id="PRU00703"/>
    </source>
</evidence>
<dbReference type="PANTHER" id="PTHR48108:SF6">
    <property type="entry name" value="CBS DOMAIN-CONTAINING PROTEIN CBSX1, CHLOROPLASTIC"/>
    <property type="match status" value="1"/>
</dbReference>